<proteinExistence type="predicted"/>
<sequence length="163" mass="17863">MKLDYRPVLSLALVAPALFAQTSDLSYESYVDSDKRIKCLYGYAAEKTGDHASAIKIFEDCVERWSDVYSMIWLAQMYESGAGVEVDLAKAAALMKRGAEQPDDVAYVSLARYHYGVALAEGRGTRKDLHAARVWLQSAAKGGQREADAYLSRLAPSSASSAR</sequence>
<dbReference type="InterPro" id="IPR050767">
    <property type="entry name" value="Sel1_AlgK"/>
</dbReference>
<feature type="chain" id="PRO_5045452889" evidence="1">
    <location>
        <begin position="21"/>
        <end position="163"/>
    </location>
</feature>
<comment type="caution">
    <text evidence="2">The sequence shown here is derived from an EMBL/GenBank/DDBJ whole genome shotgun (WGS) entry which is preliminary data.</text>
</comment>
<dbReference type="RefSeq" id="WP_342406340.1">
    <property type="nucleotide sequence ID" value="NZ_JBCFXD010000005.1"/>
</dbReference>
<protein>
    <submittedName>
        <fullName evidence="2">Sel1 repeat family protein</fullName>
    </submittedName>
</protein>
<dbReference type="Gene3D" id="1.25.40.10">
    <property type="entry name" value="Tetratricopeptide repeat domain"/>
    <property type="match status" value="1"/>
</dbReference>
<evidence type="ECO:0000256" key="1">
    <source>
        <dbReference type="SAM" id="SignalP"/>
    </source>
</evidence>
<dbReference type="Proteomes" id="UP001467669">
    <property type="component" value="Unassembled WGS sequence"/>
</dbReference>
<feature type="signal peptide" evidence="1">
    <location>
        <begin position="1"/>
        <end position="20"/>
    </location>
</feature>
<accession>A0ABU9M9U1</accession>
<keyword evidence="1" id="KW-0732">Signal</keyword>
<keyword evidence="3" id="KW-1185">Reference proteome</keyword>
<dbReference type="PANTHER" id="PTHR11102">
    <property type="entry name" value="SEL-1-LIKE PROTEIN"/>
    <property type="match status" value="1"/>
</dbReference>
<name>A0ABU9M9U1_STUCH</name>
<evidence type="ECO:0000313" key="2">
    <source>
        <dbReference type="EMBL" id="MEL7559174.1"/>
    </source>
</evidence>
<organism evidence="2 3">
    <name type="scientific">Stutzerimonas chloritidismutans</name>
    <name type="common">Pseudomonas chloritidismutans</name>
    <dbReference type="NCBI Taxonomy" id="203192"/>
    <lineage>
        <taxon>Bacteria</taxon>
        <taxon>Pseudomonadati</taxon>
        <taxon>Pseudomonadota</taxon>
        <taxon>Gammaproteobacteria</taxon>
        <taxon>Pseudomonadales</taxon>
        <taxon>Pseudomonadaceae</taxon>
        <taxon>Stutzerimonas</taxon>
    </lineage>
</organism>
<reference evidence="2 3" key="1">
    <citation type="submission" date="2024-04" db="EMBL/GenBank/DDBJ databases">
        <title>Draft Genome Sequence of Isolates Cultured from Underwater Hawaii Seamounts in the North Pacific Ocean.</title>
        <authorList>
            <person name="Sharma I."/>
            <person name="Darden B."/>
            <person name="Creggett J."/>
            <person name="Taylor S."/>
            <person name="Grant M.P."/>
            <person name="Scott J."/>
            <person name="Attles S."/>
            <person name="Walker S."/>
            <person name="Johnson G."/>
            <person name="St. Cloud C."/>
        </authorList>
    </citation>
    <scope>NUCLEOTIDE SEQUENCE [LARGE SCALE GENOMIC DNA]</scope>
    <source>
        <strain evidence="2 3">03GJ23</strain>
    </source>
</reference>
<gene>
    <name evidence="2" type="ORF">AAGW23_10010</name>
</gene>
<dbReference type="SMART" id="SM00671">
    <property type="entry name" value="SEL1"/>
    <property type="match status" value="2"/>
</dbReference>
<dbReference type="PANTHER" id="PTHR11102:SF160">
    <property type="entry name" value="ERAD-ASSOCIATED E3 UBIQUITIN-PROTEIN LIGASE COMPONENT HRD3"/>
    <property type="match status" value="1"/>
</dbReference>
<dbReference type="SUPFAM" id="SSF81901">
    <property type="entry name" value="HCP-like"/>
    <property type="match status" value="1"/>
</dbReference>
<dbReference type="InterPro" id="IPR011990">
    <property type="entry name" value="TPR-like_helical_dom_sf"/>
</dbReference>
<evidence type="ECO:0000313" key="3">
    <source>
        <dbReference type="Proteomes" id="UP001467669"/>
    </source>
</evidence>
<dbReference type="EMBL" id="JBCFXD010000005">
    <property type="protein sequence ID" value="MEL7559174.1"/>
    <property type="molecule type" value="Genomic_DNA"/>
</dbReference>
<dbReference type="Pfam" id="PF08238">
    <property type="entry name" value="Sel1"/>
    <property type="match status" value="2"/>
</dbReference>
<dbReference type="InterPro" id="IPR006597">
    <property type="entry name" value="Sel1-like"/>
</dbReference>